<feature type="transmembrane region" description="Helical" evidence="6">
    <location>
        <begin position="6"/>
        <end position="28"/>
    </location>
</feature>
<feature type="transmembrane region" description="Helical" evidence="6">
    <location>
        <begin position="40"/>
        <end position="66"/>
    </location>
</feature>
<evidence type="ECO:0000256" key="2">
    <source>
        <dbReference type="ARBA" id="ARBA00022692"/>
    </source>
</evidence>
<dbReference type="InterPro" id="IPR049326">
    <property type="entry name" value="Rhodopsin_dom_fungi"/>
</dbReference>
<accession>A0A8H4KGT1</accession>
<reference evidence="8" key="1">
    <citation type="submission" date="2020-01" db="EMBL/GenBank/DDBJ databases">
        <title>Identification and distribution of gene clusters putatively required for synthesis of sphingolipid metabolism inhibitors in phylogenetically diverse species of the filamentous fungus Fusarium.</title>
        <authorList>
            <person name="Kim H.-S."/>
            <person name="Busman M."/>
            <person name="Brown D.W."/>
            <person name="Divon H."/>
            <person name="Uhlig S."/>
            <person name="Proctor R.H."/>
        </authorList>
    </citation>
    <scope>NUCLEOTIDE SEQUENCE</scope>
    <source>
        <strain evidence="8">NRRL 53441</strain>
    </source>
</reference>
<evidence type="ECO:0000313" key="9">
    <source>
        <dbReference type="Proteomes" id="UP000605986"/>
    </source>
</evidence>
<feature type="transmembrane region" description="Helical" evidence="6">
    <location>
        <begin position="121"/>
        <end position="144"/>
    </location>
</feature>
<evidence type="ECO:0000256" key="4">
    <source>
        <dbReference type="ARBA" id="ARBA00023136"/>
    </source>
</evidence>
<feature type="transmembrane region" description="Helical" evidence="6">
    <location>
        <begin position="203"/>
        <end position="222"/>
    </location>
</feature>
<dbReference type="InterPro" id="IPR052337">
    <property type="entry name" value="SAT4-like"/>
</dbReference>
<keyword evidence="4 6" id="KW-0472">Membrane</keyword>
<keyword evidence="3 6" id="KW-1133">Transmembrane helix</keyword>
<dbReference type="PANTHER" id="PTHR33048:SF47">
    <property type="entry name" value="INTEGRAL MEMBRANE PROTEIN-RELATED"/>
    <property type="match status" value="1"/>
</dbReference>
<keyword evidence="2 6" id="KW-0812">Transmembrane</keyword>
<evidence type="ECO:0000256" key="3">
    <source>
        <dbReference type="ARBA" id="ARBA00022989"/>
    </source>
</evidence>
<dbReference type="OrthoDB" id="5429740at2759"/>
<comment type="caution">
    <text evidence="8">The sequence shown here is derived from an EMBL/GenBank/DDBJ whole genome shotgun (WGS) entry which is preliminary data.</text>
</comment>
<dbReference type="GO" id="GO:0016020">
    <property type="term" value="C:membrane"/>
    <property type="evidence" value="ECO:0007669"/>
    <property type="project" value="UniProtKB-SubCell"/>
</dbReference>
<gene>
    <name evidence="8" type="ORF">F53441_6905</name>
</gene>
<evidence type="ECO:0000256" key="6">
    <source>
        <dbReference type="SAM" id="Phobius"/>
    </source>
</evidence>
<evidence type="ECO:0000313" key="8">
    <source>
        <dbReference type="EMBL" id="KAF4449900.1"/>
    </source>
</evidence>
<dbReference type="Pfam" id="PF20684">
    <property type="entry name" value="Fung_rhodopsin"/>
    <property type="match status" value="1"/>
</dbReference>
<dbReference type="AlphaFoldDB" id="A0A8H4KGT1"/>
<feature type="transmembrane region" description="Helical" evidence="6">
    <location>
        <begin position="86"/>
        <end position="109"/>
    </location>
</feature>
<name>A0A8H4KGT1_9HYPO</name>
<dbReference type="EMBL" id="JAADJG010000265">
    <property type="protein sequence ID" value="KAF4449900.1"/>
    <property type="molecule type" value="Genomic_DNA"/>
</dbReference>
<protein>
    <submittedName>
        <fullName evidence="8">Integral membrane protein</fullName>
    </submittedName>
</protein>
<evidence type="ECO:0000259" key="7">
    <source>
        <dbReference type="Pfam" id="PF20684"/>
    </source>
</evidence>
<evidence type="ECO:0000256" key="1">
    <source>
        <dbReference type="ARBA" id="ARBA00004141"/>
    </source>
</evidence>
<dbReference type="PANTHER" id="PTHR33048">
    <property type="entry name" value="PTH11-LIKE INTEGRAL MEMBRANE PROTEIN (AFU_ORTHOLOGUE AFUA_5G11245)"/>
    <property type="match status" value="1"/>
</dbReference>
<sequence length="246" mass="26285">MAVRDTLGPVMAAFIGIDVAVVLARLGIRVKLTTLGYDDYVIVVGLIGFIVMCSFCFVSLAYGFGITDPSAVANFENYNGMEAARYFTFAQITYVASFGVVRISVALVLHRIVQGWPRTQLLLVISMVFVGVYALGCILVDVLQCIPLKAVWGDGTGKCLSSSQLAGLGFAVSALDIASALFYAVLPVFLLKGLQMGRRTKTAIIILLGLGAGTVIISIIRLKSLVQIVHSKNIAAALDLQLESFI</sequence>
<comment type="similarity">
    <text evidence="5">Belongs to the SAT4 family.</text>
</comment>
<evidence type="ECO:0000256" key="5">
    <source>
        <dbReference type="ARBA" id="ARBA00038359"/>
    </source>
</evidence>
<feature type="domain" description="Rhodopsin" evidence="7">
    <location>
        <begin position="24"/>
        <end position="235"/>
    </location>
</feature>
<feature type="transmembrane region" description="Helical" evidence="6">
    <location>
        <begin position="164"/>
        <end position="191"/>
    </location>
</feature>
<dbReference type="Proteomes" id="UP000605986">
    <property type="component" value="Unassembled WGS sequence"/>
</dbReference>
<organism evidence="8 9">
    <name type="scientific">Fusarium austroafricanum</name>
    <dbReference type="NCBI Taxonomy" id="2364996"/>
    <lineage>
        <taxon>Eukaryota</taxon>
        <taxon>Fungi</taxon>
        <taxon>Dikarya</taxon>
        <taxon>Ascomycota</taxon>
        <taxon>Pezizomycotina</taxon>
        <taxon>Sordariomycetes</taxon>
        <taxon>Hypocreomycetidae</taxon>
        <taxon>Hypocreales</taxon>
        <taxon>Nectriaceae</taxon>
        <taxon>Fusarium</taxon>
        <taxon>Fusarium concolor species complex</taxon>
    </lineage>
</organism>
<comment type="subcellular location">
    <subcellularLocation>
        <location evidence="1">Membrane</location>
        <topology evidence="1">Multi-pass membrane protein</topology>
    </subcellularLocation>
</comment>
<keyword evidence="9" id="KW-1185">Reference proteome</keyword>
<proteinExistence type="inferred from homology"/>